<accession>A0A5B1BLU0</accession>
<dbReference type="GO" id="GO:0008234">
    <property type="term" value="F:cysteine-type peptidase activity"/>
    <property type="evidence" value="ECO:0007669"/>
    <property type="project" value="InterPro"/>
</dbReference>
<dbReference type="Proteomes" id="UP000324701">
    <property type="component" value="Unassembled WGS sequence"/>
</dbReference>
<feature type="domain" description="Peptidase C1A papain C-terminal" evidence="2">
    <location>
        <begin position="132"/>
        <end position="294"/>
    </location>
</feature>
<comment type="caution">
    <text evidence="3">The sequence shown here is derived from an EMBL/GenBank/DDBJ whole genome shotgun (WGS) entry which is preliminary data.</text>
</comment>
<evidence type="ECO:0000313" key="3">
    <source>
        <dbReference type="EMBL" id="KAA1248333.1"/>
    </source>
</evidence>
<evidence type="ECO:0000256" key="1">
    <source>
        <dbReference type="SAM" id="MobiDB-lite"/>
    </source>
</evidence>
<evidence type="ECO:0000313" key="4">
    <source>
        <dbReference type="Proteomes" id="UP000324701"/>
    </source>
</evidence>
<dbReference type="InterPro" id="IPR000668">
    <property type="entry name" value="Peptidase_C1A_C"/>
</dbReference>
<dbReference type="EMBL" id="VTZN01000172">
    <property type="protein sequence ID" value="KAA1248333.1"/>
    <property type="molecule type" value="Genomic_DNA"/>
</dbReference>
<evidence type="ECO:0000259" key="2">
    <source>
        <dbReference type="Pfam" id="PF00112"/>
    </source>
</evidence>
<dbReference type="SUPFAM" id="SSF54001">
    <property type="entry name" value="Cysteine proteinases"/>
    <property type="match status" value="1"/>
</dbReference>
<name>A0A5B1BLU0_MYCSI</name>
<dbReference type="CDD" id="cd02619">
    <property type="entry name" value="Peptidase_C1"/>
    <property type="match status" value="1"/>
</dbReference>
<proteinExistence type="predicted"/>
<dbReference type="AlphaFoldDB" id="A0A5B1BLU0"/>
<sequence>MLVLSSLGALTAVLPSCSGAEPSQNSEEPYRSDEEPVQLDNYGYDFDVPETARPEPPTRRGKVPPAASVRTEWLPPVGRQTLPNCFVWASVYGLATFYAARKSGIPPTSPARQAGPDYAYIRYEMANKIEQGTCQGGQVTKCLNWLRANGGTPSLAAAPNHGRQQSNPSCGVNWSAYSSQTILPEPSFLIPEYKATKITGSDGLNNLRTVIASGAPIAFGTALYTDFARYRGAPSPYVGNKEFAMNKEGKKAGHVMLIVAYDDAYTKTTGAVRIQNSWGTRWGEKGFVWMAYETLESLAQGSGVYVPDSA</sequence>
<dbReference type="GO" id="GO:0006508">
    <property type="term" value="P:proteolysis"/>
    <property type="evidence" value="ECO:0007669"/>
    <property type="project" value="InterPro"/>
</dbReference>
<dbReference type="Gene3D" id="3.90.70.10">
    <property type="entry name" value="Cysteine proteinases"/>
    <property type="match status" value="1"/>
</dbReference>
<dbReference type="OrthoDB" id="5289073at2"/>
<feature type="region of interest" description="Disordered" evidence="1">
    <location>
        <begin position="15"/>
        <end position="42"/>
    </location>
</feature>
<organism evidence="3 4">
    <name type="scientific">Mycobacterium simiae</name>
    <name type="common">Mycobacterium habana</name>
    <dbReference type="NCBI Taxonomy" id="1784"/>
    <lineage>
        <taxon>Bacteria</taxon>
        <taxon>Bacillati</taxon>
        <taxon>Actinomycetota</taxon>
        <taxon>Actinomycetes</taxon>
        <taxon>Mycobacteriales</taxon>
        <taxon>Mycobacteriaceae</taxon>
        <taxon>Mycobacterium</taxon>
        <taxon>Mycobacterium simiae complex</taxon>
    </lineage>
</organism>
<protein>
    <submittedName>
        <fullName evidence="3">C1 family peptidase</fullName>
    </submittedName>
</protein>
<dbReference type="Pfam" id="PF00112">
    <property type="entry name" value="Peptidase_C1"/>
    <property type="match status" value="1"/>
</dbReference>
<gene>
    <name evidence="3" type="ORF">F0Q45_21160</name>
</gene>
<reference evidence="3 4" key="1">
    <citation type="submission" date="2019-09" db="EMBL/GenBank/DDBJ databases">
        <title>Report of infection by Mycobacterium simiae a patient suffering from pulmonary tuberculosis.</title>
        <authorList>
            <person name="Mohanty P.S."/>
            <person name="Bansal A.K."/>
            <person name="Singh H."/>
            <person name="Sharma S."/>
            <person name="Patil S.A."/>
            <person name="Upadhaya P."/>
            <person name="Singh P.K."/>
            <person name="Kumar D."/>
            <person name="Kumar S."/>
            <person name="Singh R.K."/>
            <person name="Chaudhary B."/>
        </authorList>
    </citation>
    <scope>NUCLEOTIDE SEQUENCE [LARGE SCALE GENOMIC DNA]</scope>
    <source>
        <strain evidence="3 4">JAL-560-SIM</strain>
    </source>
</reference>
<feature type="region of interest" description="Disordered" evidence="1">
    <location>
        <begin position="47"/>
        <end position="66"/>
    </location>
</feature>
<dbReference type="InterPro" id="IPR038765">
    <property type="entry name" value="Papain-like_cys_pep_sf"/>
</dbReference>
<keyword evidence="4" id="KW-1185">Reference proteome</keyword>